<dbReference type="EMBL" id="CAJRAF010000002">
    <property type="protein sequence ID" value="CAG5006311.1"/>
    <property type="molecule type" value="Genomic_DNA"/>
</dbReference>
<evidence type="ECO:0000313" key="2">
    <source>
        <dbReference type="Proteomes" id="UP000680038"/>
    </source>
</evidence>
<sequence length="39" mass="4553">MFYFKLFEILRWLEAGVTGRLGKQVTGMEQAETALKQDF</sequence>
<name>A0A916NMF8_9BACT</name>
<reference evidence="1" key="1">
    <citation type="submission" date="2021-04" db="EMBL/GenBank/DDBJ databases">
        <authorList>
            <person name="Rodrigo-Torres L."/>
            <person name="Arahal R. D."/>
            <person name="Lucena T."/>
        </authorList>
    </citation>
    <scope>NUCLEOTIDE SEQUENCE</scope>
    <source>
        <strain evidence="1">CECT 9275</strain>
    </source>
</reference>
<dbReference type="AlphaFoldDB" id="A0A916NMF8"/>
<keyword evidence="2" id="KW-1185">Reference proteome</keyword>
<proteinExistence type="predicted"/>
<evidence type="ECO:0000313" key="1">
    <source>
        <dbReference type="EMBL" id="CAG5006311.1"/>
    </source>
</evidence>
<accession>A0A916NMF8</accession>
<dbReference type="Proteomes" id="UP000680038">
    <property type="component" value="Unassembled WGS sequence"/>
</dbReference>
<comment type="caution">
    <text evidence="1">The sequence shown here is derived from an EMBL/GenBank/DDBJ whole genome shotgun (WGS) entry which is preliminary data.</text>
</comment>
<protein>
    <submittedName>
        <fullName evidence="1">Uncharacterized protein</fullName>
    </submittedName>
</protein>
<organism evidence="1 2">
    <name type="scientific">Dyadobacter helix</name>
    <dbReference type="NCBI Taxonomy" id="2822344"/>
    <lineage>
        <taxon>Bacteria</taxon>
        <taxon>Pseudomonadati</taxon>
        <taxon>Bacteroidota</taxon>
        <taxon>Cytophagia</taxon>
        <taxon>Cytophagales</taxon>
        <taxon>Spirosomataceae</taxon>
        <taxon>Dyadobacter</taxon>
    </lineage>
</organism>
<gene>
    <name evidence="1" type="ORF">DYBT9275_03792</name>
</gene>